<name>A0A9P7UX80_9AGAR</name>
<dbReference type="OrthoDB" id="5424209at2759"/>
<evidence type="ECO:0000313" key="1">
    <source>
        <dbReference type="EMBL" id="KAG7096366.1"/>
    </source>
</evidence>
<dbReference type="AlphaFoldDB" id="A0A9P7UX80"/>
<accession>A0A9P7UX80</accession>
<dbReference type="KEGG" id="more:E1B28_003810"/>
<keyword evidence="2" id="KW-1185">Reference proteome</keyword>
<sequence>MVLPVGHPASSRQVLPGLNPRVQKRSPTFASCVLSMATLSQTPGKPPREYWEIYLSWGQVELGRCHRLRQRWGQGAVLNARIGVLPTTLPFENTKAAAQYIKGTIVSQAGFPGIEVAFHSLWPEAPLLQSPLLSAEFDESGPDKKSERRNN</sequence>
<protein>
    <submittedName>
        <fullName evidence="1">Uncharacterized protein</fullName>
    </submittedName>
</protein>
<evidence type="ECO:0000313" key="2">
    <source>
        <dbReference type="Proteomes" id="UP001049176"/>
    </source>
</evidence>
<proteinExistence type="predicted"/>
<dbReference type="GeneID" id="66072886"/>
<dbReference type="Proteomes" id="UP001049176">
    <property type="component" value="Chromosome 2"/>
</dbReference>
<reference evidence="1" key="1">
    <citation type="journal article" date="2021" name="Genome Biol. Evol.">
        <title>The assembled and annotated genome of the fairy-ring fungus Marasmius oreades.</title>
        <authorList>
            <person name="Hiltunen M."/>
            <person name="Ament-Velasquez S.L."/>
            <person name="Johannesson H."/>
        </authorList>
    </citation>
    <scope>NUCLEOTIDE SEQUENCE</scope>
    <source>
        <strain evidence="1">03SP1</strain>
    </source>
</reference>
<dbReference type="EMBL" id="CM032182">
    <property type="protein sequence ID" value="KAG7096366.1"/>
    <property type="molecule type" value="Genomic_DNA"/>
</dbReference>
<dbReference type="RefSeq" id="XP_043012836.1">
    <property type="nucleotide sequence ID" value="XM_043148244.1"/>
</dbReference>
<comment type="caution">
    <text evidence="1">The sequence shown here is derived from an EMBL/GenBank/DDBJ whole genome shotgun (WGS) entry which is preliminary data.</text>
</comment>
<organism evidence="1 2">
    <name type="scientific">Marasmius oreades</name>
    <name type="common">fairy-ring Marasmius</name>
    <dbReference type="NCBI Taxonomy" id="181124"/>
    <lineage>
        <taxon>Eukaryota</taxon>
        <taxon>Fungi</taxon>
        <taxon>Dikarya</taxon>
        <taxon>Basidiomycota</taxon>
        <taxon>Agaricomycotina</taxon>
        <taxon>Agaricomycetes</taxon>
        <taxon>Agaricomycetidae</taxon>
        <taxon>Agaricales</taxon>
        <taxon>Marasmiineae</taxon>
        <taxon>Marasmiaceae</taxon>
        <taxon>Marasmius</taxon>
    </lineage>
</organism>
<gene>
    <name evidence="1" type="ORF">E1B28_003810</name>
</gene>